<name>A0AAN9M0H3_CANGL</name>
<reference evidence="1 2" key="1">
    <citation type="submission" date="2024-01" db="EMBL/GenBank/DDBJ databases">
        <title>The genomes of 5 underutilized Papilionoideae crops provide insights into root nodulation and disease resistanc.</title>
        <authorList>
            <person name="Jiang F."/>
        </authorList>
    </citation>
    <scope>NUCLEOTIDE SEQUENCE [LARGE SCALE GENOMIC DNA]</scope>
    <source>
        <strain evidence="1">LVBAO_FW01</strain>
        <tissue evidence="1">Leaves</tissue>
    </source>
</reference>
<sequence length="145" mass="16316">MEELKNAKGLKLPFPREIALKKDCLEVAEKSFEIGVLHIVWDVIKSEMEVPNIASSKAYALATSFVPHMTNTFPFSPSRGFFFATLEIYYSPLQNSPSKFNSCLKRVIPLYSLISHGIANMVFLLLLARPLNEAGELWANKIDPL</sequence>
<dbReference type="Proteomes" id="UP001367508">
    <property type="component" value="Unassembled WGS sequence"/>
</dbReference>
<proteinExistence type="predicted"/>
<protein>
    <submittedName>
        <fullName evidence="1">Uncharacterized protein</fullName>
    </submittedName>
</protein>
<organism evidence="1 2">
    <name type="scientific">Canavalia gladiata</name>
    <name type="common">Sword bean</name>
    <name type="synonym">Dolichos gladiatus</name>
    <dbReference type="NCBI Taxonomy" id="3824"/>
    <lineage>
        <taxon>Eukaryota</taxon>
        <taxon>Viridiplantae</taxon>
        <taxon>Streptophyta</taxon>
        <taxon>Embryophyta</taxon>
        <taxon>Tracheophyta</taxon>
        <taxon>Spermatophyta</taxon>
        <taxon>Magnoliopsida</taxon>
        <taxon>eudicotyledons</taxon>
        <taxon>Gunneridae</taxon>
        <taxon>Pentapetalae</taxon>
        <taxon>rosids</taxon>
        <taxon>fabids</taxon>
        <taxon>Fabales</taxon>
        <taxon>Fabaceae</taxon>
        <taxon>Papilionoideae</taxon>
        <taxon>50 kb inversion clade</taxon>
        <taxon>NPAAA clade</taxon>
        <taxon>indigoferoid/millettioid clade</taxon>
        <taxon>Phaseoleae</taxon>
        <taxon>Canavalia</taxon>
    </lineage>
</organism>
<evidence type="ECO:0000313" key="2">
    <source>
        <dbReference type="Proteomes" id="UP001367508"/>
    </source>
</evidence>
<keyword evidence="2" id="KW-1185">Reference proteome</keyword>
<gene>
    <name evidence="1" type="ORF">VNO77_16068</name>
</gene>
<comment type="caution">
    <text evidence="1">The sequence shown here is derived from an EMBL/GenBank/DDBJ whole genome shotgun (WGS) entry which is preliminary data.</text>
</comment>
<evidence type="ECO:0000313" key="1">
    <source>
        <dbReference type="EMBL" id="KAK7345464.1"/>
    </source>
</evidence>
<accession>A0AAN9M0H3</accession>
<dbReference type="EMBL" id="JAYMYQ010000003">
    <property type="protein sequence ID" value="KAK7345464.1"/>
    <property type="molecule type" value="Genomic_DNA"/>
</dbReference>
<dbReference type="AlphaFoldDB" id="A0AAN9M0H3"/>